<dbReference type="AlphaFoldDB" id="S3D0T1"/>
<sequence length="416" mass="45366">MEDEVISTPSYRIFRDKHGIPQFDPKRGTRALKDALVYSFPTLETELQLMQAALQRFFDSEKRGSGNFVCELPENNLQASLVVRKGDEIAPLPTAGAFLKSWKVALAPQRSRGSSRTPSLTSRATSRSRASSRCSTPSLAPEPNFEVGGTMSTWQLCNGEAIEKKKRQPYDPVKRRKVAENRGNACDKHRSQKSTCDPQTCPQNKLYSRISGQQKVPDITDVSQGALMGASEPSIDLMGANFDFSAMEDLPWLAAEDNSSLLDLSSSITTAGSASWTDSPLGSDTSLQSYLSNPIEDTPILSATALLHTIHSSKPTNSNVLVSEQSSTSTTNAAKSSESSLWPNIDESPTGVECGENPFMGWADKRAHQTIEEGRITPNGRSPYVRAAGVIRLWDVSQDTLSQHHVLNPGDSEFVA</sequence>
<keyword evidence="3" id="KW-1185">Reference proteome</keyword>
<organism evidence="2 3">
    <name type="scientific">Glarea lozoyensis (strain ATCC 20868 / MF5171)</name>
    <dbReference type="NCBI Taxonomy" id="1116229"/>
    <lineage>
        <taxon>Eukaryota</taxon>
        <taxon>Fungi</taxon>
        <taxon>Dikarya</taxon>
        <taxon>Ascomycota</taxon>
        <taxon>Pezizomycotina</taxon>
        <taxon>Leotiomycetes</taxon>
        <taxon>Helotiales</taxon>
        <taxon>Helotiaceae</taxon>
        <taxon>Glarea</taxon>
    </lineage>
</organism>
<evidence type="ECO:0000256" key="1">
    <source>
        <dbReference type="SAM" id="MobiDB-lite"/>
    </source>
</evidence>
<dbReference type="GeneID" id="19471803"/>
<feature type="region of interest" description="Disordered" evidence="1">
    <location>
        <begin position="317"/>
        <end position="359"/>
    </location>
</feature>
<feature type="region of interest" description="Disordered" evidence="1">
    <location>
        <begin position="109"/>
        <end position="147"/>
    </location>
</feature>
<evidence type="ECO:0000313" key="2">
    <source>
        <dbReference type="EMBL" id="EPE31460.1"/>
    </source>
</evidence>
<reference evidence="2 3" key="1">
    <citation type="journal article" date="2013" name="BMC Genomics">
        <title>Genomics-driven discovery of the pneumocandin biosynthetic gene cluster in the fungus Glarea lozoyensis.</title>
        <authorList>
            <person name="Chen L."/>
            <person name="Yue Q."/>
            <person name="Zhang X."/>
            <person name="Xiang M."/>
            <person name="Wang C."/>
            <person name="Li S."/>
            <person name="Che Y."/>
            <person name="Ortiz-Lopez F.J."/>
            <person name="Bills G.F."/>
            <person name="Liu X."/>
            <person name="An Z."/>
        </authorList>
    </citation>
    <scope>NUCLEOTIDE SEQUENCE [LARGE SCALE GENOMIC DNA]</scope>
    <source>
        <strain evidence="3">ATCC 20868 / MF5171</strain>
    </source>
</reference>
<feature type="compositionally biased region" description="Low complexity" evidence="1">
    <location>
        <begin position="326"/>
        <end position="340"/>
    </location>
</feature>
<dbReference type="EMBL" id="KE145362">
    <property type="protein sequence ID" value="EPE31460.1"/>
    <property type="molecule type" value="Genomic_DNA"/>
</dbReference>
<dbReference type="RefSeq" id="XP_008081735.1">
    <property type="nucleotide sequence ID" value="XM_008083544.1"/>
</dbReference>
<feature type="region of interest" description="Disordered" evidence="1">
    <location>
        <begin position="177"/>
        <end position="199"/>
    </location>
</feature>
<dbReference type="HOGENOM" id="CLU_660647_0_0_1"/>
<name>S3D0T1_GLAL2</name>
<evidence type="ECO:0000313" key="3">
    <source>
        <dbReference type="Proteomes" id="UP000016922"/>
    </source>
</evidence>
<dbReference type="KEGG" id="glz:GLAREA_12763"/>
<gene>
    <name evidence="2" type="ORF">GLAREA_12763</name>
</gene>
<protein>
    <submittedName>
        <fullName evidence="2">Uncharacterized protein</fullName>
    </submittedName>
</protein>
<feature type="compositionally biased region" description="Low complexity" evidence="1">
    <location>
        <begin position="114"/>
        <end position="139"/>
    </location>
</feature>
<dbReference type="OrthoDB" id="3507397at2759"/>
<dbReference type="Proteomes" id="UP000016922">
    <property type="component" value="Unassembled WGS sequence"/>
</dbReference>
<accession>S3D0T1</accession>
<proteinExistence type="predicted"/>